<feature type="compositionally biased region" description="Acidic residues" evidence="23">
    <location>
        <begin position="467"/>
        <end position="476"/>
    </location>
</feature>
<dbReference type="CDD" id="cd20796">
    <property type="entry name" value="C1_PKD_rpt2"/>
    <property type="match status" value="1"/>
</dbReference>
<keyword evidence="17" id="KW-0862">Zinc</keyword>
<dbReference type="PROSITE" id="PS00107">
    <property type="entry name" value="PROTEIN_KINASE_ATP"/>
    <property type="match status" value="1"/>
</dbReference>
<feature type="region of interest" description="Disordered" evidence="23">
    <location>
        <begin position="714"/>
        <end position="741"/>
    </location>
</feature>
<dbReference type="FunFam" id="1.10.510.10:FF:001159">
    <property type="entry name" value="Protein kinase D4"/>
    <property type="match status" value="1"/>
</dbReference>
<dbReference type="InterPro" id="IPR020454">
    <property type="entry name" value="DAG/PE-bd"/>
</dbReference>
<dbReference type="GO" id="GO:0005829">
    <property type="term" value="C:cytosol"/>
    <property type="evidence" value="ECO:0007669"/>
    <property type="project" value="TreeGrafter"/>
</dbReference>
<dbReference type="GO" id="GO:0005524">
    <property type="term" value="F:ATP binding"/>
    <property type="evidence" value="ECO:0007669"/>
    <property type="project" value="UniProtKB-UniRule"/>
</dbReference>
<evidence type="ECO:0000259" key="25">
    <source>
        <dbReference type="PROSITE" id="PS50081"/>
    </source>
</evidence>
<dbReference type="PRINTS" id="PR00008">
    <property type="entry name" value="DAGPEDOMAIN"/>
</dbReference>
<keyword evidence="19" id="KW-0460">Magnesium</keyword>
<dbReference type="Pfam" id="PF00069">
    <property type="entry name" value="Pkinase"/>
    <property type="match status" value="1"/>
</dbReference>
<evidence type="ECO:0000256" key="21">
    <source>
        <dbReference type="ARBA" id="ARBA00047272"/>
    </source>
</evidence>
<dbReference type="InterPro" id="IPR017441">
    <property type="entry name" value="Protein_kinase_ATP_BS"/>
</dbReference>
<comment type="similarity">
    <text evidence="4">Belongs to the protein kinase superfamily. CAMK Ser/Thr protein kinase family. PKD subfamily.</text>
</comment>
<dbReference type="GO" id="GO:0042383">
    <property type="term" value="C:sarcolemma"/>
    <property type="evidence" value="ECO:0007669"/>
    <property type="project" value="UniProtKB-SubCell"/>
</dbReference>
<evidence type="ECO:0000256" key="4">
    <source>
        <dbReference type="ARBA" id="ARBA00008582"/>
    </source>
</evidence>
<dbReference type="Pfam" id="PF25525">
    <property type="entry name" value="Ubiquitin_PRKD1_N"/>
    <property type="match status" value="1"/>
</dbReference>
<dbReference type="CDD" id="cd20795">
    <property type="entry name" value="C1_PKD_rpt1"/>
    <property type="match status" value="1"/>
</dbReference>
<name>A0A914HH18_GLORO</name>
<evidence type="ECO:0000256" key="14">
    <source>
        <dbReference type="ARBA" id="ARBA00022741"/>
    </source>
</evidence>
<keyword evidence="12" id="KW-0479">Metal-binding</keyword>
<feature type="compositionally biased region" description="Basic and acidic residues" evidence="23">
    <location>
        <begin position="443"/>
        <end position="466"/>
    </location>
</feature>
<dbReference type="Gene3D" id="2.30.29.30">
    <property type="entry name" value="Pleckstrin-homology domain (PH domain)/Phosphotyrosine-binding domain (PTB)"/>
    <property type="match status" value="1"/>
</dbReference>
<dbReference type="InterPro" id="IPR011009">
    <property type="entry name" value="Kinase-like_dom_sf"/>
</dbReference>
<dbReference type="PROSITE" id="PS00479">
    <property type="entry name" value="ZF_DAG_PE_1"/>
    <property type="match status" value="2"/>
</dbReference>
<feature type="region of interest" description="Disordered" evidence="23">
    <location>
        <begin position="347"/>
        <end position="367"/>
    </location>
</feature>
<evidence type="ECO:0000256" key="5">
    <source>
        <dbReference type="ARBA" id="ARBA00012429"/>
    </source>
</evidence>
<keyword evidence="15" id="KW-0863">Zinc-finger</keyword>
<evidence type="ECO:0000256" key="8">
    <source>
        <dbReference type="ARBA" id="ARBA00022490"/>
    </source>
</evidence>
<evidence type="ECO:0000256" key="6">
    <source>
        <dbReference type="ARBA" id="ARBA00022443"/>
    </source>
</evidence>
<dbReference type="GO" id="GO:0007200">
    <property type="term" value="P:phospholipase C-activating G protein-coupled receptor signaling pathway"/>
    <property type="evidence" value="ECO:0007669"/>
    <property type="project" value="TreeGrafter"/>
</dbReference>
<evidence type="ECO:0000256" key="17">
    <source>
        <dbReference type="ARBA" id="ARBA00022833"/>
    </source>
</evidence>
<dbReference type="PROSITE" id="PS50081">
    <property type="entry name" value="ZF_DAG_PE_2"/>
    <property type="match status" value="2"/>
</dbReference>
<dbReference type="SMART" id="SM00220">
    <property type="entry name" value="S_TKc"/>
    <property type="match status" value="1"/>
</dbReference>
<dbReference type="SMART" id="SM00109">
    <property type="entry name" value="C1"/>
    <property type="match status" value="2"/>
</dbReference>
<keyword evidence="20" id="KW-0472">Membrane</keyword>
<proteinExistence type="inferred from homology"/>
<feature type="compositionally biased region" description="Basic and acidic residues" evidence="23">
    <location>
        <begin position="402"/>
        <end position="416"/>
    </location>
</feature>
<feature type="compositionally biased region" description="Polar residues" evidence="23">
    <location>
        <begin position="349"/>
        <end position="366"/>
    </location>
</feature>
<dbReference type="InterPro" id="IPR057764">
    <property type="entry name" value="Ubiquitin_PRKD1-3_N"/>
</dbReference>
<evidence type="ECO:0000256" key="10">
    <source>
        <dbReference type="ARBA" id="ARBA00022553"/>
    </source>
</evidence>
<evidence type="ECO:0000256" key="12">
    <source>
        <dbReference type="ARBA" id="ARBA00022723"/>
    </source>
</evidence>
<dbReference type="Pfam" id="PF00130">
    <property type="entry name" value="C1_1"/>
    <property type="match status" value="2"/>
</dbReference>
<feature type="region of interest" description="Disordered" evidence="23">
    <location>
        <begin position="813"/>
        <end position="833"/>
    </location>
</feature>
<dbReference type="GO" id="GO:0008270">
    <property type="term" value="F:zinc ion binding"/>
    <property type="evidence" value="ECO:0007669"/>
    <property type="project" value="UniProtKB-KW"/>
</dbReference>
<accession>A0A914HH18</accession>
<dbReference type="Gene3D" id="3.30.60.20">
    <property type="match status" value="2"/>
</dbReference>
<dbReference type="PANTHER" id="PTHR22968:SF24">
    <property type="entry name" value="SERINE_THREONINE-PROTEIN KINASE"/>
    <property type="match status" value="1"/>
</dbReference>
<dbReference type="CDD" id="cd14082">
    <property type="entry name" value="STKc_PKD"/>
    <property type="match status" value="1"/>
</dbReference>
<dbReference type="Proteomes" id="UP000887572">
    <property type="component" value="Unplaced"/>
</dbReference>
<evidence type="ECO:0000256" key="7">
    <source>
        <dbReference type="ARBA" id="ARBA00022475"/>
    </source>
</evidence>
<feature type="compositionally biased region" description="Polar residues" evidence="23">
    <location>
        <begin position="430"/>
        <end position="441"/>
    </location>
</feature>
<keyword evidence="11" id="KW-0808">Transferase</keyword>
<dbReference type="GO" id="GO:0004697">
    <property type="term" value="F:diacylglycerol-dependent serine/threonine kinase activity"/>
    <property type="evidence" value="ECO:0007669"/>
    <property type="project" value="UniProtKB-EC"/>
</dbReference>
<dbReference type="InterPro" id="IPR011993">
    <property type="entry name" value="PH-like_dom_sf"/>
</dbReference>
<comment type="catalytic activity">
    <reaction evidence="21">
        <text>L-threonyl-[protein] + ATP = O-phospho-L-threonyl-[protein] + ADP + H(+)</text>
        <dbReference type="Rhea" id="RHEA:46608"/>
        <dbReference type="Rhea" id="RHEA-COMP:11060"/>
        <dbReference type="Rhea" id="RHEA-COMP:11605"/>
        <dbReference type="ChEBI" id="CHEBI:15378"/>
        <dbReference type="ChEBI" id="CHEBI:30013"/>
        <dbReference type="ChEBI" id="CHEBI:30616"/>
        <dbReference type="ChEBI" id="CHEBI:61977"/>
        <dbReference type="ChEBI" id="CHEBI:456216"/>
        <dbReference type="EC" id="2.7.11.13"/>
    </reaction>
</comment>
<keyword evidence="16" id="KW-0418">Kinase</keyword>
<dbReference type="InterPro" id="IPR046349">
    <property type="entry name" value="C1-like_sf"/>
</dbReference>
<keyword evidence="8" id="KW-0963">Cytoplasm</keyword>
<evidence type="ECO:0000256" key="20">
    <source>
        <dbReference type="ARBA" id="ARBA00023136"/>
    </source>
</evidence>
<sequence>MSGLSFQFQSGMVREQITLDCQKELSLLKLRQEAVQFINNHHRHHSLGDRLHDHILLYRHNFRSVNILELLQSVEEVSEGCLIEIVISPCPQHERLVVHPHTLFVHSYKTPTFCDFCGELLFGLVKQGLKCQGCGLNYHKRCASKIPNNCSGSRQRRPSAIPLSPRNSVAIHSSSPITDPRCCLSPLPGSNGLCPTPSVEPPSAVAISSASCAGCARPSTANSTTFVASLSGAVSSVDGAQGPAICVTGGRLRTDDGDAVGGNFLQMPRKDRSSSWSGRPLWMEVAEAIRIKVPHTFQVHSYKRPTVCQYCKKLLKGLIRQGLQCRDCKYNCHKKCAPHVAKEDCAGGFSTTGPNLSGEQRGTGEQKSVLLDGLEKLRGMKSEPFDESDDGSTTEDSAVLNDDEHRQRSKYEHPRGDLSAALLRPHKRTQTTPSAPLSFSAGQKEKTEETAKNIGEGMEKDERRGEEEEEDEEAEQDMNRELSQNIPLMRIVMSKKQTKRPMTTKVLREGWMVHYTDRYSMRKKHFWRLDPKTITMFKDESASGYYKEIPLCEVLEVKTVLSEQEQQQHVELARSPTHFFEIRTHSSVYYIVFSPQKLAQFLRKRRELSEWWWPWLFGSQFVALMAIYPPGTAIVCSAGQIAIECHPKRRLSCRPPTSSGATCSSSAVSPRTSATSSSSPLPPPNSSIPRHHHPLHYHLPFFCCPTQLNVRTVSTRSDGRGADEEEFEEEEEEIGDNKSKKTKMKQRLGILWAVVLNGREGGGGEMRPVGGLAGSPHPSDVCSDVNFVKLSRSAATNASQWVSAIRQALMPVTPQSSGAPSVGTPTRRERDSLGGKEMTQLKVPQQEQQIGHLGVQIQSEQEFSQLYQIFADEILGSGQFGTVYGGIQRKTGKHVAVKLIDKLKFPSNKEAALRTEVEILQKVRHPGVVEFQQMLETPDRIFVVMEKLKGDMLEMILSSEKGRLSERITQFLVHQILIALQYLHNQNIVHCDLKPENILLTSDSDFPQVKLCDFGFARIIGERSFRRSVVGTPAYLAPEVLRNKGFNRSLDMWSVGVIVYVSLSGTFPFNEDEDINDQIQNAEFMYPPNPWKEIGVESIEFISNLLQVKMSKRLTVAKALAHLWLQEYQLWSDLRLLEKEVGERFVTHASDDQRWRDHERANGIVPVYCRS</sequence>
<feature type="region of interest" description="Disordered" evidence="23">
    <location>
        <begin position="381"/>
        <end position="480"/>
    </location>
</feature>
<evidence type="ECO:0000256" key="16">
    <source>
        <dbReference type="ARBA" id="ARBA00022777"/>
    </source>
</evidence>
<dbReference type="PROSITE" id="PS50011">
    <property type="entry name" value="PROTEIN_KINASE_DOM"/>
    <property type="match status" value="1"/>
</dbReference>
<feature type="domain" description="Phorbol-ester/DAG-type" evidence="25">
    <location>
        <begin position="100"/>
        <end position="150"/>
    </location>
</feature>
<feature type="compositionally biased region" description="Acidic residues" evidence="23">
    <location>
        <begin position="723"/>
        <end position="734"/>
    </location>
</feature>
<dbReference type="SUPFAM" id="SSF56112">
    <property type="entry name" value="Protein kinase-like (PK-like)"/>
    <property type="match status" value="1"/>
</dbReference>
<dbReference type="EC" id="2.7.11.13" evidence="5"/>
<keyword evidence="10" id="KW-0597">Phosphoprotein</keyword>
<keyword evidence="14 22" id="KW-0547">Nucleotide-binding</keyword>
<keyword evidence="7" id="KW-1003">Cell membrane</keyword>
<evidence type="ECO:0000256" key="23">
    <source>
        <dbReference type="SAM" id="MobiDB-lite"/>
    </source>
</evidence>
<dbReference type="CDD" id="cd01239">
    <property type="entry name" value="PH_PKD"/>
    <property type="match status" value="1"/>
</dbReference>
<evidence type="ECO:0000313" key="27">
    <source>
        <dbReference type="WBParaSite" id="Gr19_v10_g17290.t3"/>
    </source>
</evidence>
<dbReference type="GO" id="GO:0035556">
    <property type="term" value="P:intracellular signal transduction"/>
    <property type="evidence" value="ECO:0007669"/>
    <property type="project" value="TreeGrafter"/>
</dbReference>
<dbReference type="WBParaSite" id="Gr19_v10_g17290.t3">
    <property type="protein sequence ID" value="Gr19_v10_g17290.t3"/>
    <property type="gene ID" value="Gr19_v10_g17290"/>
</dbReference>
<keyword evidence="13" id="KW-0677">Repeat</keyword>
<feature type="domain" description="Phorbol-ester/DAG-type" evidence="25">
    <location>
        <begin position="294"/>
        <end position="345"/>
    </location>
</feature>
<feature type="compositionally biased region" description="Low complexity" evidence="23">
    <location>
        <begin position="655"/>
        <end position="679"/>
    </location>
</feature>
<comment type="cofactor">
    <cofactor evidence="1">
        <name>Mg(2+)</name>
        <dbReference type="ChEBI" id="CHEBI:18420"/>
    </cofactor>
</comment>
<evidence type="ECO:0000256" key="13">
    <source>
        <dbReference type="ARBA" id="ARBA00022737"/>
    </source>
</evidence>
<comment type="subcellular location">
    <subcellularLocation>
        <location evidence="2">Cell membrane</location>
        <location evidence="2">Sarcolemma</location>
        <topology evidence="2">Peripheral membrane protein</topology>
        <orientation evidence="2">Cytoplasmic side</orientation>
    </subcellularLocation>
    <subcellularLocation>
        <location evidence="3">Cytoplasm</location>
    </subcellularLocation>
</comment>
<dbReference type="SUPFAM" id="SSF57889">
    <property type="entry name" value="Cysteine-rich domain"/>
    <property type="match status" value="2"/>
</dbReference>
<evidence type="ECO:0000256" key="11">
    <source>
        <dbReference type="ARBA" id="ARBA00022679"/>
    </source>
</evidence>
<feature type="region of interest" description="Disordered" evidence="23">
    <location>
        <begin position="653"/>
        <end position="689"/>
    </location>
</feature>
<evidence type="ECO:0000256" key="15">
    <source>
        <dbReference type="ARBA" id="ARBA00022771"/>
    </source>
</evidence>
<protein>
    <recommendedName>
        <fullName evidence="5">protein kinase C</fullName>
        <ecNumber evidence="5">2.7.11.13</ecNumber>
    </recommendedName>
</protein>
<dbReference type="Gene3D" id="1.10.510.10">
    <property type="entry name" value="Transferase(Phosphotransferase) domain 1"/>
    <property type="match status" value="1"/>
</dbReference>
<evidence type="ECO:0000256" key="9">
    <source>
        <dbReference type="ARBA" id="ARBA00022527"/>
    </source>
</evidence>
<dbReference type="PROSITE" id="PS00108">
    <property type="entry name" value="PROTEIN_KINASE_ST"/>
    <property type="match status" value="1"/>
</dbReference>
<keyword evidence="18 22" id="KW-0067">ATP-binding</keyword>
<keyword evidence="26" id="KW-1185">Reference proteome</keyword>
<evidence type="ECO:0000256" key="18">
    <source>
        <dbReference type="ARBA" id="ARBA00022840"/>
    </source>
</evidence>
<dbReference type="InterPro" id="IPR002219">
    <property type="entry name" value="PKC_DAG/PE"/>
</dbReference>
<keyword evidence="9" id="KW-0723">Serine/threonine-protein kinase</keyword>
<evidence type="ECO:0000313" key="26">
    <source>
        <dbReference type="Proteomes" id="UP000887572"/>
    </source>
</evidence>
<evidence type="ECO:0000259" key="24">
    <source>
        <dbReference type="PROSITE" id="PS50011"/>
    </source>
</evidence>
<dbReference type="SUPFAM" id="SSF50729">
    <property type="entry name" value="PH domain-like"/>
    <property type="match status" value="1"/>
</dbReference>
<evidence type="ECO:0000256" key="2">
    <source>
        <dbReference type="ARBA" id="ARBA00004278"/>
    </source>
</evidence>
<feature type="binding site" evidence="22">
    <location>
        <position position="898"/>
    </location>
    <ligand>
        <name>ATP</name>
        <dbReference type="ChEBI" id="CHEBI:30616"/>
    </ligand>
</feature>
<dbReference type="FunFam" id="3.30.60.20:FF:000022">
    <property type="entry name" value="SH3 and cysteine-rich domain-containing protein 3 isoform 2"/>
    <property type="match status" value="1"/>
</dbReference>
<evidence type="ECO:0000256" key="1">
    <source>
        <dbReference type="ARBA" id="ARBA00001946"/>
    </source>
</evidence>
<dbReference type="FunFam" id="3.30.60.20:FF:000019">
    <property type="entry name" value="Serine/threonine-protein kinase"/>
    <property type="match status" value="1"/>
</dbReference>
<reference evidence="27" key="1">
    <citation type="submission" date="2022-11" db="UniProtKB">
        <authorList>
            <consortium name="WormBaseParasite"/>
        </authorList>
    </citation>
    <scope>IDENTIFICATION</scope>
</reference>
<dbReference type="AlphaFoldDB" id="A0A914HH18"/>
<dbReference type="PANTHER" id="PTHR22968">
    <property type="entry name" value="PROTEIN KINASE C, MU"/>
    <property type="match status" value="1"/>
</dbReference>
<dbReference type="InterPro" id="IPR000719">
    <property type="entry name" value="Prot_kinase_dom"/>
</dbReference>
<evidence type="ECO:0000256" key="22">
    <source>
        <dbReference type="PROSITE-ProRule" id="PRU10141"/>
    </source>
</evidence>
<keyword evidence="6" id="KW-0728">SH3 domain</keyword>
<feature type="domain" description="Protein kinase" evidence="24">
    <location>
        <begin position="869"/>
        <end position="1125"/>
    </location>
</feature>
<dbReference type="InterPro" id="IPR008271">
    <property type="entry name" value="Ser/Thr_kinase_AS"/>
</dbReference>
<evidence type="ECO:0000256" key="19">
    <source>
        <dbReference type="ARBA" id="ARBA00022842"/>
    </source>
</evidence>
<evidence type="ECO:0000256" key="3">
    <source>
        <dbReference type="ARBA" id="ARBA00004496"/>
    </source>
</evidence>
<organism evidence="26 27">
    <name type="scientific">Globodera rostochiensis</name>
    <name type="common">Golden nematode worm</name>
    <name type="synonym">Heterodera rostochiensis</name>
    <dbReference type="NCBI Taxonomy" id="31243"/>
    <lineage>
        <taxon>Eukaryota</taxon>
        <taxon>Metazoa</taxon>
        <taxon>Ecdysozoa</taxon>
        <taxon>Nematoda</taxon>
        <taxon>Chromadorea</taxon>
        <taxon>Rhabditida</taxon>
        <taxon>Tylenchina</taxon>
        <taxon>Tylenchomorpha</taxon>
        <taxon>Tylenchoidea</taxon>
        <taxon>Heteroderidae</taxon>
        <taxon>Heteroderinae</taxon>
        <taxon>Globodera</taxon>
    </lineage>
</organism>